<sequence length="169" mass="18990">MKNLLLKCVFLIIKEPSFTASSCFDRTTRGLTCPWRRHQCRVNFAQGGLEEASLDVSVRGSPARSVLGGSWSTRSSRRERAGRLGNGQRRSLGSCVRCRNEEGNKVMPNYIALNGAVLNVHHSLIGAQWARGQWAQDSAAEPFCCLHQRMRARQSFLPLILPKQRDNQH</sequence>
<gene>
    <name evidence="3" type="ORF">CEXT_451801</name>
</gene>
<reference evidence="3 4" key="1">
    <citation type="submission" date="2021-06" db="EMBL/GenBank/DDBJ databases">
        <title>Caerostris extrusa draft genome.</title>
        <authorList>
            <person name="Kono N."/>
            <person name="Arakawa K."/>
        </authorList>
    </citation>
    <scope>NUCLEOTIDE SEQUENCE [LARGE SCALE GENOMIC DNA]</scope>
</reference>
<evidence type="ECO:0000313" key="3">
    <source>
        <dbReference type="EMBL" id="GIX92888.1"/>
    </source>
</evidence>
<feature type="region of interest" description="Disordered" evidence="1">
    <location>
        <begin position="61"/>
        <end position="89"/>
    </location>
</feature>
<evidence type="ECO:0000256" key="2">
    <source>
        <dbReference type="SAM" id="SignalP"/>
    </source>
</evidence>
<keyword evidence="2" id="KW-0732">Signal</keyword>
<keyword evidence="4" id="KW-1185">Reference proteome</keyword>
<proteinExistence type="predicted"/>
<dbReference type="Proteomes" id="UP001054945">
    <property type="component" value="Unassembled WGS sequence"/>
</dbReference>
<comment type="caution">
    <text evidence="3">The sequence shown here is derived from an EMBL/GenBank/DDBJ whole genome shotgun (WGS) entry which is preliminary data.</text>
</comment>
<dbReference type="AlphaFoldDB" id="A0AAV4P8T4"/>
<accession>A0AAV4P8T4</accession>
<protein>
    <submittedName>
        <fullName evidence="3">Uncharacterized protein</fullName>
    </submittedName>
</protein>
<evidence type="ECO:0000256" key="1">
    <source>
        <dbReference type="SAM" id="MobiDB-lite"/>
    </source>
</evidence>
<organism evidence="3 4">
    <name type="scientific">Caerostris extrusa</name>
    <name type="common">Bark spider</name>
    <name type="synonym">Caerostris bankana</name>
    <dbReference type="NCBI Taxonomy" id="172846"/>
    <lineage>
        <taxon>Eukaryota</taxon>
        <taxon>Metazoa</taxon>
        <taxon>Ecdysozoa</taxon>
        <taxon>Arthropoda</taxon>
        <taxon>Chelicerata</taxon>
        <taxon>Arachnida</taxon>
        <taxon>Araneae</taxon>
        <taxon>Araneomorphae</taxon>
        <taxon>Entelegynae</taxon>
        <taxon>Araneoidea</taxon>
        <taxon>Araneidae</taxon>
        <taxon>Caerostris</taxon>
    </lineage>
</organism>
<name>A0AAV4P8T4_CAEEX</name>
<evidence type="ECO:0000313" key="4">
    <source>
        <dbReference type="Proteomes" id="UP001054945"/>
    </source>
</evidence>
<dbReference type="EMBL" id="BPLR01021721">
    <property type="protein sequence ID" value="GIX92888.1"/>
    <property type="molecule type" value="Genomic_DNA"/>
</dbReference>
<feature type="chain" id="PRO_5043629727" evidence="2">
    <location>
        <begin position="20"/>
        <end position="169"/>
    </location>
</feature>
<feature type="signal peptide" evidence="2">
    <location>
        <begin position="1"/>
        <end position="19"/>
    </location>
</feature>